<keyword evidence="2" id="KW-1185">Reference proteome</keyword>
<reference evidence="1 2" key="1">
    <citation type="submission" date="2021-06" db="EMBL/GenBank/DDBJ databases">
        <title>Bradyrhizobium sp. S2-11-4 Genome sequencing.</title>
        <authorList>
            <person name="Jin L."/>
        </authorList>
    </citation>
    <scope>NUCLEOTIDE SEQUENCE [LARGE SCALE GENOMIC DNA]</scope>
    <source>
        <strain evidence="1 2">S2-11-4</strain>
    </source>
</reference>
<gene>
    <name evidence="1" type="ORF">KMZ93_03720</name>
</gene>
<sequence length="376" mass="41058">MTIIAYLNVGGAHSLIGDLLISGKGDQGPTASVNLPASRDVNSRFSFPKDSFAVGLQQKVVVLNASLAIAWSGSFLQAQGFFEDLEPLRAITRVDPTFLQSILDNIERERIDDLSIIAMVAHDGQCSLVTHRVDPPTDYGVAENVVCSGSGSNTFRELISQHAANLEVLFPNLSKEEQGANFDLNLVGSMQSEEFSSPSGILAGWGGGFEVARLSDGRISKIDNIFSLHFYVREGVTGELDLYWLPDFRHTSYWNDITVVQAMEHPVNESGLMLPGRRDVFVTGPPGKPNPDMSGFILPDYHQQSVIMASIEFPATFDVITAPSFGDEPAIRFDAPIGSDRVHVSFDINFLAQLIAISHQKWGKPTHFRGVTPRPG</sequence>
<dbReference type="EMBL" id="CP076136">
    <property type="protein sequence ID" value="QWG24050.1"/>
    <property type="molecule type" value="Genomic_DNA"/>
</dbReference>
<evidence type="ECO:0000313" key="2">
    <source>
        <dbReference type="Proteomes" id="UP000676951"/>
    </source>
</evidence>
<dbReference type="AlphaFoldDB" id="A0A975NZY3"/>
<dbReference type="RefSeq" id="WP_215604798.1">
    <property type="nucleotide sequence ID" value="NZ_CP076136.1"/>
</dbReference>
<proteinExistence type="predicted"/>
<evidence type="ECO:0000313" key="1">
    <source>
        <dbReference type="EMBL" id="QWG24050.1"/>
    </source>
</evidence>
<protein>
    <submittedName>
        <fullName evidence="1">Uncharacterized protein</fullName>
    </submittedName>
</protein>
<dbReference type="Proteomes" id="UP000676951">
    <property type="component" value="Chromosome"/>
</dbReference>
<name>A0A975NZY3_9BRAD</name>
<organism evidence="1 2">
    <name type="scientific">Bradyrhizobium sediminis</name>
    <dbReference type="NCBI Taxonomy" id="2840469"/>
    <lineage>
        <taxon>Bacteria</taxon>
        <taxon>Pseudomonadati</taxon>
        <taxon>Pseudomonadota</taxon>
        <taxon>Alphaproteobacteria</taxon>
        <taxon>Hyphomicrobiales</taxon>
        <taxon>Nitrobacteraceae</taxon>
        <taxon>Bradyrhizobium</taxon>
    </lineage>
</organism>
<accession>A0A975NZY3</accession>